<dbReference type="InterPro" id="IPR050570">
    <property type="entry name" value="Cell_wall_metabolism_enzyme"/>
</dbReference>
<dbReference type="SUPFAM" id="SSF51261">
    <property type="entry name" value="Duplicated hybrid motif"/>
    <property type="match status" value="1"/>
</dbReference>
<feature type="domain" description="M23ase beta-sheet core" evidence="4">
    <location>
        <begin position="297"/>
        <end position="387"/>
    </location>
</feature>
<dbReference type="PANTHER" id="PTHR21666:SF289">
    <property type="entry name" value="L-ALA--D-GLU ENDOPEPTIDASE"/>
    <property type="match status" value="1"/>
</dbReference>
<dbReference type="RefSeq" id="WP_346823679.1">
    <property type="nucleotide sequence ID" value="NZ_JBDKWZ010000017.1"/>
</dbReference>
<evidence type="ECO:0000259" key="4">
    <source>
        <dbReference type="Pfam" id="PF01551"/>
    </source>
</evidence>
<proteinExistence type="predicted"/>
<reference evidence="5 6" key="1">
    <citation type="submission" date="2024-04" db="EMBL/GenBank/DDBJ databases">
        <title>Novel genus in family Flammeovirgaceae.</title>
        <authorList>
            <person name="Nguyen T.H."/>
            <person name="Vuong T.Q."/>
            <person name="Le H."/>
            <person name="Kim S.-G."/>
        </authorList>
    </citation>
    <scope>NUCLEOTIDE SEQUENCE [LARGE SCALE GENOMIC DNA]</scope>
    <source>
        <strain evidence="5 6">JCM 23209</strain>
    </source>
</reference>
<protein>
    <submittedName>
        <fullName evidence="5">Peptidoglycan DD-metalloendopeptidase family protein</fullName>
    </submittedName>
</protein>
<evidence type="ECO:0000256" key="1">
    <source>
        <dbReference type="ARBA" id="ARBA00022729"/>
    </source>
</evidence>
<dbReference type="InterPro" id="IPR011055">
    <property type="entry name" value="Dup_hybrid_motif"/>
</dbReference>
<dbReference type="PANTHER" id="PTHR21666">
    <property type="entry name" value="PEPTIDASE-RELATED"/>
    <property type="match status" value="1"/>
</dbReference>
<organism evidence="5 6">
    <name type="scientific">Rapidithrix thailandica</name>
    <dbReference type="NCBI Taxonomy" id="413964"/>
    <lineage>
        <taxon>Bacteria</taxon>
        <taxon>Pseudomonadati</taxon>
        <taxon>Bacteroidota</taxon>
        <taxon>Cytophagia</taxon>
        <taxon>Cytophagales</taxon>
        <taxon>Flammeovirgaceae</taxon>
        <taxon>Rapidithrix</taxon>
    </lineage>
</organism>
<name>A0AAW9SD81_9BACT</name>
<keyword evidence="6" id="KW-1185">Reference proteome</keyword>
<dbReference type="InterPro" id="IPR016047">
    <property type="entry name" value="M23ase_b-sheet_dom"/>
</dbReference>
<dbReference type="Pfam" id="PF01551">
    <property type="entry name" value="Peptidase_M23"/>
    <property type="match status" value="1"/>
</dbReference>
<evidence type="ECO:0000256" key="3">
    <source>
        <dbReference type="SAM" id="SignalP"/>
    </source>
</evidence>
<comment type="caution">
    <text evidence="5">The sequence shown here is derived from an EMBL/GenBank/DDBJ whole genome shotgun (WGS) entry which is preliminary data.</text>
</comment>
<dbReference type="AlphaFoldDB" id="A0AAW9SD81"/>
<dbReference type="EMBL" id="JBDKWZ010000017">
    <property type="protein sequence ID" value="MEN7550899.1"/>
    <property type="molecule type" value="Genomic_DNA"/>
</dbReference>
<dbReference type="CDD" id="cd12797">
    <property type="entry name" value="M23_peptidase"/>
    <property type="match status" value="1"/>
</dbReference>
<keyword evidence="1 3" id="KW-0732">Signal</keyword>
<evidence type="ECO:0000313" key="6">
    <source>
        <dbReference type="Proteomes" id="UP001403385"/>
    </source>
</evidence>
<dbReference type="Proteomes" id="UP001403385">
    <property type="component" value="Unassembled WGS sequence"/>
</dbReference>
<dbReference type="GO" id="GO:0004222">
    <property type="term" value="F:metalloendopeptidase activity"/>
    <property type="evidence" value="ECO:0007669"/>
    <property type="project" value="TreeGrafter"/>
</dbReference>
<keyword evidence="2" id="KW-0175">Coiled coil</keyword>
<evidence type="ECO:0000313" key="5">
    <source>
        <dbReference type="EMBL" id="MEN7550899.1"/>
    </source>
</evidence>
<gene>
    <name evidence="5" type="ORF">AAG747_23465</name>
</gene>
<sequence>MGKFFFSFLLLSLPLLAFSQQSTEQIKAKRQQQLQKVEATSRILKATEKDQSYNLSRLRAINRQIDQYHKLVESTQQFVVSLEEDIHFTSSVIMALEGDITQLKEEYAAMVYMSSKTNNDLQKLSFLFSSQTINQLIARINYMDQYQSARKEQIAAIDQLKDQLESKKGQLALQQTEQKLLLESEEKELEKLKQLRRRQQVAVNQLKSKTSTLKAQLKEEEVSRKMMSDFVEKQTKKPLSVAEDNVKVKEPAPAVAKELSFENLKSQMSWPVEEGFISSKFGKQPHPVLENVLIDNLGIDIRTNTSQSVKAVFYGKVTAVTKVPNLRYVVMVQHGDYITVYAKLKRADVKVGQEVTPQTQLGVVANNSDGIPELQFQIWKKQLKLNPEEWLKQ</sequence>
<accession>A0AAW9SD81</accession>
<dbReference type="Gene3D" id="2.70.70.10">
    <property type="entry name" value="Glucose Permease (Domain IIA)"/>
    <property type="match status" value="1"/>
</dbReference>
<feature type="signal peptide" evidence="3">
    <location>
        <begin position="1"/>
        <end position="17"/>
    </location>
</feature>
<feature type="chain" id="PRO_5043824534" evidence="3">
    <location>
        <begin position="18"/>
        <end position="393"/>
    </location>
</feature>
<feature type="coiled-coil region" evidence="2">
    <location>
        <begin position="143"/>
        <end position="209"/>
    </location>
</feature>
<evidence type="ECO:0000256" key="2">
    <source>
        <dbReference type="SAM" id="Coils"/>
    </source>
</evidence>
<dbReference type="Gene3D" id="6.10.250.3150">
    <property type="match status" value="1"/>
</dbReference>